<evidence type="ECO:0000313" key="2">
    <source>
        <dbReference type="Proteomes" id="UP000247932"/>
    </source>
</evidence>
<protein>
    <submittedName>
        <fullName evidence="1">Uncharacterized protein</fullName>
    </submittedName>
</protein>
<proteinExistence type="predicted"/>
<comment type="caution">
    <text evidence="1">The sequence shown here is derived from an EMBL/GenBank/DDBJ whole genome shotgun (WGS) entry which is preliminary data.</text>
</comment>
<dbReference type="Proteomes" id="UP000247932">
    <property type="component" value="Unassembled WGS sequence"/>
</dbReference>
<sequence length="45" mass="5540">MRLYRIIEPNISKRSEQLRKIIEKKLEMYNTERPHKVINNMLAIK</sequence>
<organism evidence="1 2">
    <name type="scientific">Gilliamella apicola</name>
    <dbReference type="NCBI Taxonomy" id="1196095"/>
    <lineage>
        <taxon>Bacteria</taxon>
        <taxon>Pseudomonadati</taxon>
        <taxon>Pseudomonadota</taxon>
        <taxon>Gammaproteobacteria</taxon>
        <taxon>Orbales</taxon>
        <taxon>Orbaceae</taxon>
        <taxon>Gilliamella</taxon>
    </lineage>
</organism>
<accession>A0A2V4EHS8</accession>
<evidence type="ECO:0000313" key="1">
    <source>
        <dbReference type="EMBL" id="PXZ07837.1"/>
    </source>
</evidence>
<gene>
    <name evidence="1" type="ORF">DKK70_07935</name>
</gene>
<dbReference type="EMBL" id="QGLR01000009">
    <property type="protein sequence ID" value="PXZ07837.1"/>
    <property type="molecule type" value="Genomic_DNA"/>
</dbReference>
<keyword evidence="2" id="KW-1185">Reference proteome</keyword>
<reference evidence="1 2" key="1">
    <citation type="submission" date="2018-05" db="EMBL/GenBank/DDBJ databases">
        <title>Reference genomes for bee gut microbiota database.</title>
        <authorList>
            <person name="Ellegaard K.M."/>
        </authorList>
    </citation>
    <scope>NUCLEOTIDE SEQUENCE [LARGE SCALE GENOMIC DNA]</scope>
    <source>
        <strain evidence="1 2">ESL0182</strain>
    </source>
</reference>
<dbReference type="AlphaFoldDB" id="A0A2V4EHS8"/>
<name>A0A2V4EHS8_9GAMM</name>